<name>A0A9X3IY93_9BACT</name>
<keyword evidence="3" id="KW-1185">Reference proteome</keyword>
<gene>
    <name evidence="2" type="ORF">OV079_17600</name>
</gene>
<feature type="compositionally biased region" description="Low complexity" evidence="1">
    <location>
        <begin position="454"/>
        <end position="476"/>
    </location>
</feature>
<accession>A0A9X3IY93</accession>
<sequence>MVDASPGEHVLGGVERARGGVAHGEEVDQADVRALERSRAARGDERDEAEAAHLREHGLEQVGLGLGGDAALLGLIRGLERDAGDLGEPHLRADDDDALVEVVPIERAAGVAELAIIGAHQQAERAALPVAAEGDERLVSAGGQAIGPQLPRRVELAVGREAAGEPRGEVDVGAALAGEGAELGAADEALVLGDVLVDLALDLALALGHVVELAVEDALDAGAVADRPGVGQLEAADELLAIEDRDLGGAELIVGRRPQDGLAIVRIGRLIEAGVELELGAGLEGVADAAADGVEVVERPEVEQVDVVAAVHARTCPKGQALDAGVADLEVEVADRQRGGKLAVVVEDRGGEGGGGDDPRVGAGRLPVVLAPQLELGVLASSSREPRATMSPLRPARPPASPPAMTRPYEPKWKPSARPGGLFGSCGCGPRAAGLAGLGSGSGTGASGGFSAVGAGSAASAGTASGAGSTGTELSSEPGPEPGSLGAGVTGGVEAVGCEVVGGAAGL</sequence>
<dbReference type="Proteomes" id="UP001150924">
    <property type="component" value="Unassembled WGS sequence"/>
</dbReference>
<dbReference type="AlphaFoldDB" id="A0A9X3IY93"/>
<organism evidence="2 3">
    <name type="scientific">Nannocystis pusilla</name>
    <dbReference type="NCBI Taxonomy" id="889268"/>
    <lineage>
        <taxon>Bacteria</taxon>
        <taxon>Pseudomonadati</taxon>
        <taxon>Myxococcota</taxon>
        <taxon>Polyangia</taxon>
        <taxon>Nannocystales</taxon>
        <taxon>Nannocystaceae</taxon>
        <taxon>Nannocystis</taxon>
    </lineage>
</organism>
<reference evidence="2" key="1">
    <citation type="submission" date="2022-11" db="EMBL/GenBank/DDBJ databases">
        <title>Minimal conservation of predation-associated metabolite biosynthetic gene clusters underscores biosynthetic potential of Myxococcota including descriptions for ten novel species: Archangium lansinium sp. nov., Myxococcus landrumus sp. nov., Nannocystis bai.</title>
        <authorList>
            <person name="Ahearne A."/>
            <person name="Stevens C."/>
            <person name="Phillips K."/>
        </authorList>
    </citation>
    <scope>NUCLEOTIDE SEQUENCE</scope>
    <source>
        <strain evidence="2">Na p29</strain>
    </source>
</reference>
<dbReference type="EMBL" id="JAPNKE010000002">
    <property type="protein sequence ID" value="MCY1007334.1"/>
    <property type="molecule type" value="Genomic_DNA"/>
</dbReference>
<feature type="region of interest" description="Disordered" evidence="1">
    <location>
        <begin position="1"/>
        <end position="27"/>
    </location>
</feature>
<feature type="region of interest" description="Disordered" evidence="1">
    <location>
        <begin position="382"/>
        <end position="414"/>
    </location>
</feature>
<comment type="caution">
    <text evidence="2">The sequence shown here is derived from an EMBL/GenBank/DDBJ whole genome shotgun (WGS) entry which is preliminary data.</text>
</comment>
<feature type="region of interest" description="Disordered" evidence="1">
    <location>
        <begin position="454"/>
        <end position="490"/>
    </location>
</feature>
<evidence type="ECO:0000313" key="3">
    <source>
        <dbReference type="Proteomes" id="UP001150924"/>
    </source>
</evidence>
<proteinExistence type="predicted"/>
<protein>
    <submittedName>
        <fullName evidence="2">Uncharacterized protein</fullName>
    </submittedName>
</protein>
<feature type="compositionally biased region" description="Basic and acidic residues" evidence="1">
    <location>
        <begin position="15"/>
        <end position="27"/>
    </location>
</feature>
<evidence type="ECO:0000256" key="1">
    <source>
        <dbReference type="SAM" id="MobiDB-lite"/>
    </source>
</evidence>
<evidence type="ECO:0000313" key="2">
    <source>
        <dbReference type="EMBL" id="MCY1007334.1"/>
    </source>
</evidence>